<dbReference type="OrthoDB" id="6422108at2759"/>
<evidence type="ECO:0000256" key="5">
    <source>
        <dbReference type="ARBA" id="ARBA00022692"/>
    </source>
</evidence>
<dbReference type="PRINTS" id="PR01078">
    <property type="entry name" value="AMINACHANNEL"/>
</dbReference>
<gene>
    <name evidence="14" type="ORF">SSS_7294</name>
</gene>
<dbReference type="PANTHER" id="PTHR11690">
    <property type="entry name" value="AMILORIDE-SENSITIVE SODIUM CHANNEL-RELATED"/>
    <property type="match status" value="1"/>
</dbReference>
<feature type="compositionally biased region" description="Low complexity" evidence="13">
    <location>
        <begin position="149"/>
        <end position="160"/>
    </location>
</feature>
<keyword evidence="5 12" id="KW-0812">Transmembrane</keyword>
<proteinExistence type="inferred from homology"/>
<organism evidence="14">
    <name type="scientific">Sarcoptes scabiei</name>
    <name type="common">Itch mite</name>
    <name type="synonym">Acarus scabiei</name>
    <dbReference type="NCBI Taxonomy" id="52283"/>
    <lineage>
        <taxon>Eukaryota</taxon>
        <taxon>Metazoa</taxon>
        <taxon>Ecdysozoa</taxon>
        <taxon>Arthropoda</taxon>
        <taxon>Chelicerata</taxon>
        <taxon>Arachnida</taxon>
        <taxon>Acari</taxon>
        <taxon>Acariformes</taxon>
        <taxon>Sarcoptiformes</taxon>
        <taxon>Astigmata</taxon>
        <taxon>Psoroptidia</taxon>
        <taxon>Sarcoptoidea</taxon>
        <taxon>Sarcoptidae</taxon>
        <taxon>Sarcoptinae</taxon>
        <taxon>Sarcoptes</taxon>
    </lineage>
</organism>
<keyword evidence="4 12" id="KW-0894">Sodium channel</keyword>
<keyword evidence="16" id="KW-1185">Reference proteome</keyword>
<feature type="region of interest" description="Disordered" evidence="13">
    <location>
        <begin position="887"/>
        <end position="922"/>
    </location>
</feature>
<evidence type="ECO:0000313" key="16">
    <source>
        <dbReference type="Proteomes" id="UP000070412"/>
    </source>
</evidence>
<evidence type="ECO:0000256" key="4">
    <source>
        <dbReference type="ARBA" id="ARBA00022461"/>
    </source>
</evidence>
<dbReference type="GO" id="GO:0015280">
    <property type="term" value="F:ligand-gated sodium channel activity"/>
    <property type="evidence" value="ECO:0007669"/>
    <property type="project" value="TreeGrafter"/>
</dbReference>
<dbReference type="EMBL" id="WVUK01000053">
    <property type="protein sequence ID" value="KAF7494305.1"/>
    <property type="molecule type" value="Genomic_DNA"/>
</dbReference>
<evidence type="ECO:0000256" key="6">
    <source>
        <dbReference type="ARBA" id="ARBA00022989"/>
    </source>
</evidence>
<keyword evidence="9" id="KW-0472">Membrane</keyword>
<dbReference type="InterPro" id="IPR001873">
    <property type="entry name" value="ENaC"/>
</dbReference>
<keyword evidence="6" id="KW-1133">Transmembrane helix</keyword>
<keyword evidence="7" id="KW-0915">Sodium</keyword>
<comment type="similarity">
    <text evidence="2 12">Belongs to the amiloride-sensitive sodium channel (TC 1.A.6) family.</text>
</comment>
<dbReference type="Gene3D" id="1.10.287.770">
    <property type="entry name" value="YojJ-like"/>
    <property type="match status" value="1"/>
</dbReference>
<feature type="region of interest" description="Disordered" evidence="13">
    <location>
        <begin position="967"/>
        <end position="986"/>
    </location>
</feature>
<evidence type="ECO:0000313" key="14">
    <source>
        <dbReference type="EMBL" id="KAF7494305.1"/>
    </source>
</evidence>
<dbReference type="EnsemblMetazoa" id="SSS_7294s_mrna">
    <property type="protein sequence ID" value="KAF7494305.1"/>
    <property type="gene ID" value="SSS_7294"/>
</dbReference>
<dbReference type="AlphaFoldDB" id="A0A834RCC5"/>
<keyword evidence="10 12" id="KW-0739">Sodium transport</keyword>
<accession>A0A834RCC5</accession>
<evidence type="ECO:0000256" key="7">
    <source>
        <dbReference type="ARBA" id="ARBA00023053"/>
    </source>
</evidence>
<evidence type="ECO:0000256" key="1">
    <source>
        <dbReference type="ARBA" id="ARBA00004141"/>
    </source>
</evidence>
<comment type="subcellular location">
    <subcellularLocation>
        <location evidence="1">Membrane</location>
        <topology evidence="1">Multi-pass membrane protein</topology>
    </subcellularLocation>
</comment>
<dbReference type="Pfam" id="PF00858">
    <property type="entry name" value="ASC"/>
    <property type="match status" value="1"/>
</dbReference>
<feature type="compositionally biased region" description="Basic residues" evidence="13">
    <location>
        <begin position="182"/>
        <end position="191"/>
    </location>
</feature>
<keyword evidence="11 12" id="KW-0407">Ion channel</keyword>
<sequence length="1081" mass="122992">MIVAIMIIIEHHRTGIIGWFDCLFENNFATRFLFSNPFFDQTMANAIIRRNQQLSAQSSMGSSMDSCNCLSSSSSSSSSALPSFGCNSGISCDSANFIGNHHSSSMMKGSDDSGSKKSDQTYCHFSSPSAGTTIVPTSIAFGENDFGDNSLNNTKSNNNNDDVDHHNECNHQNASNHSNQQHPKKHQQHHNRSFGSIMNQNEYHSLQQHLKHHQQKRHNHFDSKHHYHHYHHHHHHQSECQPPRNYCKLIFKILIVLLSFAGFLYQATDICAHYFSYRTVVYTNTEQDSLVDLPSITFCLPTYFTKQSVEELYAPYIKRNLEEMAAFKNQSMLDAIKPVIYETFQKQAFKDLSASEILERSISNDGVIECRLFYPPQHWPNLTREKMYEIVQYGLPCEEVTQVISSINANGKCFTFFSQLFTDNESLKAFQNQHGHELHQMMEYQQYPQMTSFASSSASSASTRSTGPVAPPIVQHSRYVPVSHKISVNHGYRFHSGRFIRLQVQFNRNQYTVISDGHQRECLQVHPPFKIPSEACIHTLNPGMSYDFMLTKTKAILQPPPYQTNCQSYQAVTQAESQLLASTSDPSELKEFYLKPMSRSDCIDKCMINIYEKYCGCLPIHISIWERSSLFLNMSVCDYEDFERISPCLEKELSSACYDTCKSDCIDRHYHVHVESRVYPSMEQIKQATGVERLRLKQLRQNAATISIWSNYLSDITYVHTPAMSLIQLICYLGGLAGLWLGVSVMTVSGWVAQLYPFMQKWNYKQRYILLTARQNLKYLYESFRRRRRYSRRESLLPDYEKTSDKGDCCYASIDDNDHDHSSASILDANIKQKCCLLDQHNSCCSDDSGCFDILDKDLKSSIDRLDLDSTKTELLNDNDTDAILLKDDQDDYDVDVDDENDDDDDDDDVNDNTDDINNNNIERQRIRDFARKSRSNSSGQILGGQSKLANSILSLTSKFNKGLGSLGQQKNSIDNGSSSSTIINSLRNSHHHPFHHRLINHQTNSVARRAVYWSNYSSMSTSSNDLSLISSSTNSTNLSDNGGSSSSSNGSSSKATTVLRRLSLINTPVISNLSKYSYRV</sequence>
<protein>
    <submittedName>
        <fullName evidence="14 15">Uncharacterized protein</fullName>
    </submittedName>
</protein>
<evidence type="ECO:0000256" key="12">
    <source>
        <dbReference type="RuleBase" id="RU000679"/>
    </source>
</evidence>
<dbReference type="Proteomes" id="UP000070412">
    <property type="component" value="Unassembled WGS sequence"/>
</dbReference>
<dbReference type="PANTHER" id="PTHR11690:SF300">
    <property type="entry name" value="PICKPOCKET PROTEIN 19"/>
    <property type="match status" value="1"/>
</dbReference>
<name>A0A834RCC5_SARSC</name>
<evidence type="ECO:0000256" key="3">
    <source>
        <dbReference type="ARBA" id="ARBA00022448"/>
    </source>
</evidence>
<reference evidence="16" key="1">
    <citation type="journal article" date="2020" name="PLoS Negl. Trop. Dis.">
        <title>High-quality nuclear genome for Sarcoptes scabiei-A critical resource for a neglected parasite.</title>
        <authorList>
            <person name="Korhonen P.K."/>
            <person name="Gasser R.B."/>
            <person name="Ma G."/>
            <person name="Wang T."/>
            <person name="Stroehlein A.J."/>
            <person name="Young N.D."/>
            <person name="Ang C.S."/>
            <person name="Fernando D.D."/>
            <person name="Lu H.C."/>
            <person name="Taylor S."/>
            <person name="Reynolds S.L."/>
            <person name="Mofiz E."/>
            <person name="Najaraj S.H."/>
            <person name="Gowda H."/>
            <person name="Madugundu A."/>
            <person name="Renuse S."/>
            <person name="Holt D."/>
            <person name="Pandey A."/>
            <person name="Papenfuss A.T."/>
            <person name="Fischer K."/>
        </authorList>
    </citation>
    <scope>NUCLEOTIDE SEQUENCE [LARGE SCALE GENOMIC DNA]</scope>
</reference>
<keyword evidence="8 12" id="KW-0406">Ion transport</keyword>
<reference evidence="14" key="2">
    <citation type="submission" date="2020-01" db="EMBL/GenBank/DDBJ databases">
        <authorList>
            <person name="Korhonen P.K.K."/>
            <person name="Guangxu M.G."/>
            <person name="Wang T.W."/>
            <person name="Stroehlein A.J.S."/>
            <person name="Young N.D."/>
            <person name="Ang C.-S.A."/>
            <person name="Fernando D.W.F."/>
            <person name="Lu H.L."/>
            <person name="Taylor S.T."/>
            <person name="Ehtesham M.E.M."/>
            <person name="Najaraj S.H.N."/>
            <person name="Harsha G.H.G."/>
            <person name="Madugundu A.M."/>
            <person name="Renuse S.R."/>
            <person name="Holt D.H."/>
            <person name="Pandey A.P."/>
            <person name="Papenfuss A.P."/>
            <person name="Gasser R.B.G."/>
            <person name="Fischer K.F."/>
        </authorList>
    </citation>
    <scope>NUCLEOTIDE SEQUENCE</scope>
    <source>
        <strain evidence="14">SSS_KF_BRIS2020</strain>
    </source>
</reference>
<evidence type="ECO:0000256" key="13">
    <source>
        <dbReference type="SAM" id="MobiDB-lite"/>
    </source>
</evidence>
<feature type="compositionally biased region" description="Acidic residues" evidence="13">
    <location>
        <begin position="889"/>
        <end position="915"/>
    </location>
</feature>
<evidence type="ECO:0000256" key="11">
    <source>
        <dbReference type="ARBA" id="ARBA00023303"/>
    </source>
</evidence>
<evidence type="ECO:0000256" key="2">
    <source>
        <dbReference type="ARBA" id="ARBA00007193"/>
    </source>
</evidence>
<reference evidence="15" key="3">
    <citation type="submission" date="2022-06" db="UniProtKB">
        <authorList>
            <consortium name="EnsemblMetazoa"/>
        </authorList>
    </citation>
    <scope>IDENTIFICATION</scope>
</reference>
<evidence type="ECO:0000313" key="15">
    <source>
        <dbReference type="EnsemblMetazoa" id="KAF7494305.1"/>
    </source>
</evidence>
<feature type="region of interest" description="Disordered" evidence="13">
    <location>
        <begin position="149"/>
        <end position="191"/>
    </location>
</feature>
<evidence type="ECO:0000256" key="10">
    <source>
        <dbReference type="ARBA" id="ARBA00023201"/>
    </source>
</evidence>
<feature type="region of interest" description="Disordered" evidence="13">
    <location>
        <begin position="1031"/>
        <end position="1054"/>
    </location>
</feature>
<evidence type="ECO:0000256" key="9">
    <source>
        <dbReference type="ARBA" id="ARBA00023136"/>
    </source>
</evidence>
<keyword evidence="3 12" id="KW-0813">Transport</keyword>
<evidence type="ECO:0000256" key="8">
    <source>
        <dbReference type="ARBA" id="ARBA00023065"/>
    </source>
</evidence>
<dbReference type="GO" id="GO:0005886">
    <property type="term" value="C:plasma membrane"/>
    <property type="evidence" value="ECO:0007669"/>
    <property type="project" value="TreeGrafter"/>
</dbReference>
<feature type="compositionally biased region" description="Low complexity" evidence="13">
    <location>
        <begin position="170"/>
        <end position="181"/>
    </location>
</feature>